<evidence type="ECO:0000256" key="1">
    <source>
        <dbReference type="SAM" id="MobiDB-lite"/>
    </source>
</evidence>
<gene>
    <name evidence="2" type="ORF">HUO14_09630</name>
</gene>
<dbReference type="RefSeq" id="WP_176279696.1">
    <property type="nucleotide sequence ID" value="NZ_JABWMH010000003.1"/>
</dbReference>
<keyword evidence="3" id="KW-1185">Reference proteome</keyword>
<dbReference type="Proteomes" id="UP000652427">
    <property type="component" value="Unassembled WGS sequence"/>
</dbReference>
<dbReference type="PROSITE" id="PS51257">
    <property type="entry name" value="PROKAR_LIPOPROTEIN"/>
    <property type="match status" value="1"/>
</dbReference>
<protein>
    <recommendedName>
        <fullName evidence="4">DUF1311 domain-containing protein</fullName>
    </recommendedName>
</protein>
<sequence length="148" mass="16108">MRARDERNSEKAGIIFLKHITTSGAIAATACLWSTTATASPPAPLDTPERINVLVTYGEDACPEAQGDEIVVCAQRPESERYRIPKEVREVEAEEQAGEQSWSSALAAHEEAARPGRPGSCSVVGTYGSTGCQAAIMRQWFDERRLTQ</sequence>
<comment type="caution">
    <text evidence="2">The sequence shown here is derived from an EMBL/GenBank/DDBJ whole genome shotgun (WGS) entry which is preliminary data.</text>
</comment>
<reference evidence="2 3" key="1">
    <citation type="submission" date="2020-06" db="EMBL/GenBank/DDBJ databases">
        <authorList>
            <person name="Kim S.-J."/>
            <person name="Park S.-J."/>
        </authorList>
    </citation>
    <scope>NUCLEOTIDE SEQUENCE [LARGE SCALE GENOMIC DNA]</scope>
    <source>
        <strain evidence="2 3">SW-151</strain>
    </source>
</reference>
<evidence type="ECO:0000313" key="3">
    <source>
        <dbReference type="Proteomes" id="UP000652427"/>
    </source>
</evidence>
<evidence type="ECO:0000313" key="2">
    <source>
        <dbReference type="EMBL" id="NVD28163.1"/>
    </source>
</evidence>
<dbReference type="EMBL" id="JABWMH010000003">
    <property type="protein sequence ID" value="NVD28163.1"/>
    <property type="molecule type" value="Genomic_DNA"/>
</dbReference>
<organism evidence="2 3">
    <name type="scientific">Parasphingorhabdus flavimaris</name>
    <dbReference type="NCBI Taxonomy" id="266812"/>
    <lineage>
        <taxon>Bacteria</taxon>
        <taxon>Pseudomonadati</taxon>
        <taxon>Pseudomonadota</taxon>
        <taxon>Alphaproteobacteria</taxon>
        <taxon>Sphingomonadales</taxon>
        <taxon>Sphingomonadaceae</taxon>
        <taxon>Parasphingorhabdus</taxon>
    </lineage>
</organism>
<proteinExistence type="predicted"/>
<name>A0ABX2N382_9SPHN</name>
<feature type="region of interest" description="Disordered" evidence="1">
    <location>
        <begin position="92"/>
        <end position="120"/>
    </location>
</feature>
<evidence type="ECO:0008006" key="4">
    <source>
        <dbReference type="Google" id="ProtNLM"/>
    </source>
</evidence>
<accession>A0ABX2N382</accession>